<dbReference type="RefSeq" id="WP_089333753.1">
    <property type="nucleotide sequence ID" value="NZ_FZNS01000010.1"/>
</dbReference>
<proteinExistence type="predicted"/>
<dbReference type="Proteomes" id="UP000198310">
    <property type="component" value="Unassembled WGS sequence"/>
</dbReference>
<keyword evidence="2" id="KW-1185">Reference proteome</keyword>
<reference evidence="2" key="1">
    <citation type="submission" date="2017-06" db="EMBL/GenBank/DDBJ databases">
        <authorList>
            <person name="Varghese N."/>
            <person name="Submissions S."/>
        </authorList>
    </citation>
    <scope>NUCLEOTIDE SEQUENCE [LARGE SCALE GENOMIC DNA]</scope>
    <source>
        <strain evidence="2">DSM 28041</strain>
    </source>
</reference>
<gene>
    <name evidence="1" type="ORF">SAMN06269173_11077</name>
</gene>
<evidence type="ECO:0000313" key="1">
    <source>
        <dbReference type="EMBL" id="SNR88449.1"/>
    </source>
</evidence>
<organism evidence="1 2">
    <name type="scientific">Hymenobacter mucosus</name>
    <dbReference type="NCBI Taxonomy" id="1411120"/>
    <lineage>
        <taxon>Bacteria</taxon>
        <taxon>Pseudomonadati</taxon>
        <taxon>Bacteroidota</taxon>
        <taxon>Cytophagia</taxon>
        <taxon>Cytophagales</taxon>
        <taxon>Hymenobacteraceae</taxon>
        <taxon>Hymenobacter</taxon>
    </lineage>
</organism>
<dbReference type="PROSITE" id="PS51257">
    <property type="entry name" value="PROKAR_LIPOPROTEIN"/>
    <property type="match status" value="1"/>
</dbReference>
<sequence length="201" mass="22629">MLRLLLTLSPIVFLSVLTGCNVDSSPQAEVNHSVPTVASETVEVVPTYPISPSSAFSRRLRNVFIRQLTCSSKQIRLGDSIDVQIKEAWLERKWEPQGGGLFSEPDYTHGFALDTLTSTPRTQLVMAIASNSKLGHFDTYSWVLADAEDHYFRRIFSRTDNVLHIALKTSNLDDPHKFYIRACLMPKQLCESVTLDSLTLR</sequence>
<name>A0A238ZYW0_9BACT</name>
<dbReference type="EMBL" id="FZNS01000010">
    <property type="protein sequence ID" value="SNR88449.1"/>
    <property type="molecule type" value="Genomic_DNA"/>
</dbReference>
<dbReference type="AlphaFoldDB" id="A0A238ZYW0"/>
<evidence type="ECO:0000313" key="2">
    <source>
        <dbReference type="Proteomes" id="UP000198310"/>
    </source>
</evidence>
<accession>A0A238ZYW0</accession>
<protein>
    <submittedName>
        <fullName evidence="1">Uncharacterized protein</fullName>
    </submittedName>
</protein>